<organism evidence="1 2">
    <name type="scientific">Ruminococcus albus 8</name>
    <dbReference type="NCBI Taxonomy" id="246199"/>
    <lineage>
        <taxon>Bacteria</taxon>
        <taxon>Bacillati</taxon>
        <taxon>Bacillota</taxon>
        <taxon>Clostridia</taxon>
        <taxon>Eubacteriales</taxon>
        <taxon>Oscillospiraceae</taxon>
        <taxon>Ruminococcus</taxon>
    </lineage>
</organism>
<protein>
    <submittedName>
        <fullName evidence="1">Uncharacterized protein</fullName>
    </submittedName>
</protein>
<evidence type="ECO:0000313" key="1">
    <source>
        <dbReference type="EMBL" id="EGC01102.1"/>
    </source>
</evidence>
<dbReference type="Proteomes" id="UP000004259">
    <property type="component" value="Unassembled WGS sequence"/>
</dbReference>
<dbReference type="EMBL" id="ADKM02000135">
    <property type="protein sequence ID" value="EGC01102.1"/>
    <property type="molecule type" value="Genomic_DNA"/>
</dbReference>
<reference evidence="1 2" key="1">
    <citation type="submission" date="2011-02" db="EMBL/GenBank/DDBJ databases">
        <authorList>
            <person name="Nelson K.E."/>
            <person name="Sutton G."/>
            <person name="Torralba M."/>
            <person name="Durkin S."/>
            <person name="Harkins D."/>
            <person name="Montgomery R."/>
            <person name="Ziemer C."/>
            <person name="Klaassens E."/>
            <person name="Ocuiv P."/>
            <person name="Morrison M."/>
        </authorList>
    </citation>
    <scope>NUCLEOTIDE SEQUENCE [LARGE SCALE GENOMIC DNA]</scope>
    <source>
        <strain evidence="1 2">8</strain>
    </source>
</reference>
<comment type="caution">
    <text evidence="1">The sequence shown here is derived from an EMBL/GenBank/DDBJ whole genome shotgun (WGS) entry which is preliminary data.</text>
</comment>
<dbReference type="AlphaFoldDB" id="E9SI26"/>
<keyword evidence="2" id="KW-1185">Reference proteome</keyword>
<name>E9SI26_RUMAL</name>
<sequence>MPALACVIVHSKHVVSEYVTKAQLGFIGRLSLRGLGQFDFDFHSDPSFLKIDLLIL</sequence>
<evidence type="ECO:0000313" key="2">
    <source>
        <dbReference type="Proteomes" id="UP000004259"/>
    </source>
</evidence>
<gene>
    <name evidence="1" type="ORF">CUS_5390</name>
</gene>
<accession>E9SI26</accession>
<proteinExistence type="predicted"/>